<dbReference type="EMBL" id="JBBEUB010000001">
    <property type="protein sequence ID" value="MEJ2900941.1"/>
    <property type="molecule type" value="Genomic_DNA"/>
</dbReference>
<evidence type="ECO:0000313" key="2">
    <source>
        <dbReference type="EMBL" id="MEJ2900941.1"/>
    </source>
</evidence>
<keyword evidence="3" id="KW-1185">Reference proteome</keyword>
<gene>
    <name evidence="2" type="ORF">WAE58_00810</name>
</gene>
<comment type="caution">
    <text evidence="2">The sequence shown here is derived from an EMBL/GenBank/DDBJ whole genome shotgun (WGS) entry which is preliminary data.</text>
</comment>
<sequence>MKFNQNAILGLSAVLLFQLCLSSCSKDDKTIDEDTYVPRPITSTSSKFITKIYEYQPAPGQFINESLGSPEGAQKIIGDVRNTILVSLGAYGGFITFGFDHSIINKDGNDLAIYGNPLGPIQQWSEPGIVQVSQDKNGNGLPDDEWYELAGSEHTAATTIKNYEITYYNPKATANVTWKDNQGKAGSVEVNRFHNHNYYPLFAANQDSIKFKGTLLKSTWGKIESIFVNLAFEWGYTDSYSTGDDYDNKRYNSFDLSWAVDKNGNKVNLTAVDFVKVYTGQNEKGNTLLGEISTEVGGAADLNIK</sequence>
<dbReference type="RefSeq" id="WP_337714872.1">
    <property type="nucleotide sequence ID" value="NZ_JBBEUB010000001.1"/>
</dbReference>
<reference evidence="2 3" key="1">
    <citation type="submission" date="2024-03" db="EMBL/GenBank/DDBJ databases">
        <title>Sequence of Lycoming College Course Isolates.</title>
        <authorList>
            <person name="Plotts O."/>
            <person name="Newman J."/>
        </authorList>
    </citation>
    <scope>NUCLEOTIDE SEQUENCE [LARGE SCALE GENOMIC DNA]</scope>
    <source>
        <strain evidence="2 3">CJB-3</strain>
    </source>
</reference>
<feature type="signal peptide" evidence="1">
    <location>
        <begin position="1"/>
        <end position="26"/>
    </location>
</feature>
<protein>
    <submittedName>
        <fullName evidence="2">PKD domain-containing protein</fullName>
    </submittedName>
</protein>
<proteinExistence type="predicted"/>
<name>A0ABU8NFB2_9SPHI</name>
<dbReference type="Proteomes" id="UP001378956">
    <property type="component" value="Unassembled WGS sequence"/>
</dbReference>
<accession>A0ABU8NFB2</accession>
<organism evidence="2 3">
    <name type="scientific">Pedobacter panaciterrae</name>
    <dbReference type="NCBI Taxonomy" id="363849"/>
    <lineage>
        <taxon>Bacteria</taxon>
        <taxon>Pseudomonadati</taxon>
        <taxon>Bacteroidota</taxon>
        <taxon>Sphingobacteriia</taxon>
        <taxon>Sphingobacteriales</taxon>
        <taxon>Sphingobacteriaceae</taxon>
        <taxon>Pedobacter</taxon>
    </lineage>
</organism>
<evidence type="ECO:0000256" key="1">
    <source>
        <dbReference type="SAM" id="SignalP"/>
    </source>
</evidence>
<keyword evidence="1" id="KW-0732">Signal</keyword>
<evidence type="ECO:0000313" key="3">
    <source>
        <dbReference type="Proteomes" id="UP001378956"/>
    </source>
</evidence>
<feature type="chain" id="PRO_5046041656" evidence="1">
    <location>
        <begin position="27"/>
        <end position="305"/>
    </location>
</feature>